<feature type="chain" id="PRO_5043136365" evidence="6">
    <location>
        <begin position="22"/>
        <end position="562"/>
    </location>
</feature>
<evidence type="ECO:0000256" key="2">
    <source>
        <dbReference type="ARBA" id="ARBA00006275"/>
    </source>
</evidence>
<evidence type="ECO:0000313" key="10">
    <source>
        <dbReference type="EMBL" id="MRY93018.1"/>
    </source>
</evidence>
<dbReference type="Gene3D" id="1.25.40.390">
    <property type="match status" value="1"/>
</dbReference>
<dbReference type="AlphaFoldDB" id="A0A174B738"/>
<evidence type="ECO:0000256" key="3">
    <source>
        <dbReference type="ARBA" id="ARBA00022729"/>
    </source>
</evidence>
<evidence type="ECO:0000256" key="4">
    <source>
        <dbReference type="ARBA" id="ARBA00023136"/>
    </source>
</evidence>
<evidence type="ECO:0000256" key="6">
    <source>
        <dbReference type="SAM" id="SignalP"/>
    </source>
</evidence>
<evidence type="ECO:0000313" key="13">
    <source>
        <dbReference type="Proteomes" id="UP000095455"/>
    </source>
</evidence>
<dbReference type="Proteomes" id="UP000284660">
    <property type="component" value="Unassembled WGS sequence"/>
</dbReference>
<organism evidence="11 15">
    <name type="scientific">Parabacteroides distasonis</name>
    <dbReference type="NCBI Taxonomy" id="823"/>
    <lineage>
        <taxon>Bacteria</taxon>
        <taxon>Pseudomonadati</taxon>
        <taxon>Bacteroidota</taxon>
        <taxon>Bacteroidia</taxon>
        <taxon>Bacteroidales</taxon>
        <taxon>Tannerellaceae</taxon>
        <taxon>Parabacteroides</taxon>
    </lineage>
</organism>
<comment type="subcellular location">
    <subcellularLocation>
        <location evidence="1">Cell outer membrane</location>
    </subcellularLocation>
</comment>
<comment type="caution">
    <text evidence="11">The sequence shown here is derived from an EMBL/GenBank/DDBJ whole genome shotgun (WGS) entry which is preliminary data.</text>
</comment>
<gene>
    <name evidence="12" type="ORF">DW782_09590</name>
    <name evidence="8" type="ORF">ERS852380_01301</name>
    <name evidence="10" type="ORF">GKD67_07220</name>
    <name evidence="11" type="ORF">GKD68_06865</name>
    <name evidence="9" type="ORF">PN599_15615</name>
</gene>
<proteinExistence type="inferred from homology"/>
<dbReference type="Proteomes" id="UP000432516">
    <property type="component" value="Unassembled WGS sequence"/>
</dbReference>
<dbReference type="InterPro" id="IPR012944">
    <property type="entry name" value="SusD_RagB_dom"/>
</dbReference>
<evidence type="ECO:0000313" key="9">
    <source>
        <dbReference type="EMBL" id="MDB9006421.1"/>
    </source>
</evidence>
<dbReference type="EMBL" id="QSJN01000005">
    <property type="protein sequence ID" value="RHD74925.1"/>
    <property type="molecule type" value="Genomic_DNA"/>
</dbReference>
<name>A0A174B738_PARDI</name>
<evidence type="ECO:0000256" key="1">
    <source>
        <dbReference type="ARBA" id="ARBA00004442"/>
    </source>
</evidence>
<dbReference type="EMBL" id="JAQMPJ010000016">
    <property type="protein sequence ID" value="MDB9006421.1"/>
    <property type="molecule type" value="Genomic_DNA"/>
</dbReference>
<dbReference type="Proteomes" id="UP001210126">
    <property type="component" value="Unassembled WGS sequence"/>
</dbReference>
<sequence length="562" mass="65587">MKKFKYIIVLFVMGLISFSCTDLDEEIFSEITTDNYYQNSNNIYAALVNNYAKAFSTGWSDARYFLQEVTADQLMIPTRGKHGYNGGEYVRLHEHKWTVEENFVYNGWAAPFQGIALCNNTLSDFENLDFSTFKLTEETKNEYIAELRALRVWNYMFLIDFFRHVPIVTDIEEVKAQSTPLEVFNFMESELLAILPDLPKNRGVSRFDQAGVASILVRLYLNAEKWIGISKYDECEQMAQAILDGKYGEYSIDPDYRGPFRSGINGYRSKENIMEFAIKKNYFEASWLYNMWMHYQDRYSLDNDWQGWNGGNLAPSRDLYGNLYQDKLGMPFEKFPDEDIRKKAFRVISNDGDYEGFFLMGTQYKFDYEKGYGFTDEVITGTEEYNGKPLVYVDQVGRFSEGETGLAKGSHVIYGEENTGYRLIKFPWLPQSKDLFQMNSIPEIRLAEIYYSLAECKYRSGDKIGAARLLDAVRKRYYKAEDWSKFSYESNISKLTDDEFVDELGREFIGERHRRIDLIRWNRFSEGAWWDKTPDATNQDVFPIPYRALNANPLLKQTTAGF</sequence>
<reference evidence="9" key="4">
    <citation type="submission" date="2023-01" db="EMBL/GenBank/DDBJ databases">
        <title>Human gut microbiome strain richness.</title>
        <authorList>
            <person name="Chen-Liaw A."/>
        </authorList>
    </citation>
    <scope>NUCLEOTIDE SEQUENCE</scope>
    <source>
        <strain evidence="9">RTP21484st1_E5_RTP21484_190118</strain>
    </source>
</reference>
<evidence type="ECO:0000313" key="12">
    <source>
        <dbReference type="EMBL" id="RHD74925.1"/>
    </source>
</evidence>
<comment type="similarity">
    <text evidence="2">Belongs to the SusD family.</text>
</comment>
<feature type="domain" description="RagB/SusD" evidence="7">
    <location>
        <begin position="270"/>
        <end position="557"/>
    </location>
</feature>
<dbReference type="RefSeq" id="WP_008780726.1">
    <property type="nucleotide sequence ID" value="NZ_CABMKT010000001.1"/>
</dbReference>
<dbReference type="Proteomes" id="UP000461276">
    <property type="component" value="Unassembled WGS sequence"/>
</dbReference>
<evidence type="ECO:0000313" key="15">
    <source>
        <dbReference type="Proteomes" id="UP000432516"/>
    </source>
</evidence>
<evidence type="ECO:0000313" key="14">
    <source>
        <dbReference type="Proteomes" id="UP000284660"/>
    </source>
</evidence>
<accession>A0A174B738</accession>
<evidence type="ECO:0000313" key="8">
    <source>
        <dbReference type="EMBL" id="CUN95576.1"/>
    </source>
</evidence>
<evidence type="ECO:0000313" key="11">
    <source>
        <dbReference type="EMBL" id="MRZ54474.1"/>
    </source>
</evidence>
<reference evidence="8 13" key="1">
    <citation type="submission" date="2015-09" db="EMBL/GenBank/DDBJ databases">
        <authorList>
            <consortium name="Pathogen Informatics"/>
        </authorList>
    </citation>
    <scope>NUCLEOTIDE SEQUENCE [LARGE SCALE GENOMIC DNA]</scope>
    <source>
        <strain evidence="8 13">2789STDY5608822</strain>
    </source>
</reference>
<dbReference type="Pfam" id="PF07980">
    <property type="entry name" value="SusD_RagB"/>
    <property type="match status" value="1"/>
</dbReference>
<keyword evidence="4" id="KW-0472">Membrane</keyword>
<dbReference type="PROSITE" id="PS51257">
    <property type="entry name" value="PROKAR_LIPOPROTEIN"/>
    <property type="match status" value="1"/>
</dbReference>
<reference evidence="15 16" key="3">
    <citation type="journal article" date="2019" name="Nat. Med.">
        <title>A library of human gut bacterial isolates paired with longitudinal multiomics data enables mechanistic microbiome research.</title>
        <authorList>
            <person name="Poyet M."/>
            <person name="Groussin M."/>
            <person name="Gibbons S.M."/>
            <person name="Avila-Pacheco J."/>
            <person name="Jiang X."/>
            <person name="Kearney S.M."/>
            <person name="Perrotta A.R."/>
            <person name="Berdy B."/>
            <person name="Zhao S."/>
            <person name="Lieberman T.D."/>
            <person name="Swanson P.K."/>
            <person name="Smith M."/>
            <person name="Roesemann S."/>
            <person name="Alexander J.E."/>
            <person name="Rich S.A."/>
            <person name="Livny J."/>
            <person name="Vlamakis H."/>
            <person name="Clish C."/>
            <person name="Bullock K."/>
            <person name="Deik A."/>
            <person name="Scott J."/>
            <person name="Pierce K.A."/>
            <person name="Xavier R.J."/>
            <person name="Alm E.J."/>
        </authorList>
    </citation>
    <scope>NUCLEOTIDE SEQUENCE [LARGE SCALE GENOMIC DNA]</scope>
    <source>
        <strain evidence="11 15">BIOML-A2</strain>
        <strain evidence="10 16">BIOML-A9</strain>
    </source>
</reference>
<dbReference type="EMBL" id="WKMY01000003">
    <property type="protein sequence ID" value="MRY93018.1"/>
    <property type="molecule type" value="Genomic_DNA"/>
</dbReference>
<evidence type="ECO:0000259" key="7">
    <source>
        <dbReference type="Pfam" id="PF07980"/>
    </source>
</evidence>
<dbReference type="SUPFAM" id="SSF48452">
    <property type="entry name" value="TPR-like"/>
    <property type="match status" value="1"/>
</dbReference>
<keyword evidence="5" id="KW-0998">Cell outer membrane</keyword>
<dbReference type="EMBL" id="CYYK01000004">
    <property type="protein sequence ID" value="CUN95576.1"/>
    <property type="molecule type" value="Genomic_DNA"/>
</dbReference>
<keyword evidence="3 6" id="KW-0732">Signal</keyword>
<dbReference type="EMBL" id="WKNE01000004">
    <property type="protein sequence ID" value="MRZ54474.1"/>
    <property type="molecule type" value="Genomic_DNA"/>
</dbReference>
<feature type="signal peptide" evidence="6">
    <location>
        <begin position="1"/>
        <end position="21"/>
    </location>
</feature>
<reference evidence="12 14" key="2">
    <citation type="submission" date="2018-08" db="EMBL/GenBank/DDBJ databases">
        <title>A genome reference for cultivated species of the human gut microbiota.</title>
        <authorList>
            <person name="Zou Y."/>
            <person name="Xue W."/>
            <person name="Luo G."/>
        </authorList>
    </citation>
    <scope>NUCLEOTIDE SEQUENCE [LARGE SCALE GENOMIC DNA]</scope>
    <source>
        <strain evidence="12 14">AM30-4</strain>
    </source>
</reference>
<dbReference type="Proteomes" id="UP000095455">
    <property type="component" value="Unassembled WGS sequence"/>
</dbReference>
<dbReference type="GO" id="GO:0009279">
    <property type="term" value="C:cell outer membrane"/>
    <property type="evidence" value="ECO:0007669"/>
    <property type="project" value="UniProtKB-SubCell"/>
</dbReference>
<evidence type="ECO:0000256" key="5">
    <source>
        <dbReference type="ARBA" id="ARBA00023237"/>
    </source>
</evidence>
<dbReference type="InterPro" id="IPR011990">
    <property type="entry name" value="TPR-like_helical_dom_sf"/>
</dbReference>
<evidence type="ECO:0000313" key="16">
    <source>
        <dbReference type="Proteomes" id="UP000461276"/>
    </source>
</evidence>
<protein>
    <submittedName>
        <fullName evidence="8 11">SusD family</fullName>
    </submittedName>
</protein>